<dbReference type="GeneID" id="110345230"/>
<dbReference type="Proteomes" id="UP000694906">
    <property type="component" value="Unplaced"/>
</dbReference>
<gene>
    <name evidence="3" type="primary">LOC110345230</name>
</gene>
<sequence length="271" mass="28101">MGSGAFLEHRGTHHIMLGSAWSLKPRGWSSCFPTQEGSLSHFSPESSPVPNKCPACVLSLPGTVPGNRPLRFPLPDSKSLFGLKANPGSDPHAHTHTHTHTRAHTDSSLGGHSGRIPYTTGEAAPSPAKPCPSPLPPRLEQSLPPPGASSPAQAPTTDPDRPPGASGFPLPTQPPPSTAAPRCAARTFPPATAWPPRVHLVPRGCPAAHPLGVRGLSVASTEDVKGPFPGTAVPLSRSAARGTGSRFIDSSAPRIPLLPHVRIPTSLPCTS</sequence>
<feature type="compositionally biased region" description="Pro residues" evidence="1">
    <location>
        <begin position="127"/>
        <end position="148"/>
    </location>
</feature>
<evidence type="ECO:0000313" key="3">
    <source>
        <dbReference type="RefSeq" id="XP_021097698.1"/>
    </source>
</evidence>
<dbReference type="RefSeq" id="XP_021097698.1">
    <property type="nucleotide sequence ID" value="XM_021242039.1"/>
</dbReference>
<accession>A0AAX6RLN7</accession>
<dbReference type="AlphaFoldDB" id="A0AAX6RLN7"/>
<evidence type="ECO:0000256" key="1">
    <source>
        <dbReference type="SAM" id="MobiDB-lite"/>
    </source>
</evidence>
<evidence type="ECO:0000313" key="2">
    <source>
        <dbReference type="Proteomes" id="UP000694906"/>
    </source>
</evidence>
<name>A0AAX6RLN7_HETGA</name>
<reference evidence="3" key="1">
    <citation type="submission" date="2025-08" db="UniProtKB">
        <authorList>
            <consortium name="RefSeq"/>
        </authorList>
    </citation>
    <scope>IDENTIFICATION</scope>
</reference>
<keyword evidence="2" id="KW-1185">Reference proteome</keyword>
<feature type="region of interest" description="Disordered" evidence="1">
    <location>
        <begin position="81"/>
        <end position="183"/>
    </location>
</feature>
<proteinExistence type="predicted"/>
<protein>
    <submittedName>
        <fullName evidence="3">Classical arabinogalactan protein 9-like isoform X1</fullName>
    </submittedName>
</protein>
<organism evidence="2 3">
    <name type="scientific">Heterocephalus glaber</name>
    <name type="common">Naked mole rat</name>
    <dbReference type="NCBI Taxonomy" id="10181"/>
    <lineage>
        <taxon>Eukaryota</taxon>
        <taxon>Metazoa</taxon>
        <taxon>Chordata</taxon>
        <taxon>Craniata</taxon>
        <taxon>Vertebrata</taxon>
        <taxon>Euteleostomi</taxon>
        <taxon>Mammalia</taxon>
        <taxon>Eutheria</taxon>
        <taxon>Euarchontoglires</taxon>
        <taxon>Glires</taxon>
        <taxon>Rodentia</taxon>
        <taxon>Hystricomorpha</taxon>
        <taxon>Bathyergidae</taxon>
        <taxon>Heterocephalus</taxon>
    </lineage>
</organism>